<accession>A0ABQ4Z1F9</accession>
<dbReference type="SUPFAM" id="SSF53098">
    <property type="entry name" value="Ribonuclease H-like"/>
    <property type="match status" value="1"/>
</dbReference>
<keyword evidence="15" id="KW-0511">Multifunctional enzyme</keyword>
<keyword evidence="9" id="KW-0460">Magnesium</keyword>
<keyword evidence="16" id="KW-0863">Zinc-finger</keyword>
<dbReference type="InterPro" id="IPR056924">
    <property type="entry name" value="SH3_Tf2-1"/>
</dbReference>
<evidence type="ECO:0000256" key="7">
    <source>
        <dbReference type="ARBA" id="ARBA00022759"/>
    </source>
</evidence>
<dbReference type="EMBL" id="BQNB010010865">
    <property type="protein sequence ID" value="GJS82960.1"/>
    <property type="molecule type" value="Genomic_DNA"/>
</dbReference>
<evidence type="ECO:0000256" key="14">
    <source>
        <dbReference type="ARBA" id="ARBA00023172"/>
    </source>
</evidence>
<evidence type="ECO:0000256" key="3">
    <source>
        <dbReference type="ARBA" id="ARBA00022695"/>
    </source>
</evidence>
<dbReference type="Gene3D" id="3.10.10.10">
    <property type="entry name" value="HIV Type 1 Reverse Transcriptase, subunit A, domain 1"/>
    <property type="match status" value="2"/>
</dbReference>
<feature type="region of interest" description="Disordered" evidence="17">
    <location>
        <begin position="39"/>
        <end position="73"/>
    </location>
</feature>
<dbReference type="Gene3D" id="3.30.420.10">
    <property type="entry name" value="Ribonuclease H-like superfamily/Ribonuclease H"/>
    <property type="match status" value="1"/>
</dbReference>
<reference evidence="20" key="1">
    <citation type="journal article" date="2022" name="Int. J. Mol. Sci.">
        <title>Draft Genome of Tanacetum Coccineum: Genomic Comparison of Closely Related Tanacetum-Family Plants.</title>
        <authorList>
            <person name="Yamashiro T."/>
            <person name="Shiraishi A."/>
            <person name="Nakayama K."/>
            <person name="Satake H."/>
        </authorList>
    </citation>
    <scope>NUCLEOTIDE SEQUENCE</scope>
</reference>
<dbReference type="SUPFAM" id="SSF56672">
    <property type="entry name" value="DNA/RNA polymerases"/>
    <property type="match status" value="1"/>
</dbReference>
<dbReference type="Gene3D" id="1.10.340.70">
    <property type="match status" value="1"/>
</dbReference>
<feature type="domain" description="Integrase catalytic" evidence="19">
    <location>
        <begin position="817"/>
        <end position="931"/>
    </location>
</feature>
<dbReference type="Gene3D" id="4.10.60.10">
    <property type="entry name" value="Zinc finger, CCHC-type"/>
    <property type="match status" value="1"/>
</dbReference>
<keyword evidence="4" id="KW-0540">Nuclease</keyword>
<keyword evidence="21" id="KW-1185">Reference proteome</keyword>
<dbReference type="SMART" id="SM00343">
    <property type="entry name" value="ZnF_C2HC"/>
    <property type="match status" value="2"/>
</dbReference>
<keyword evidence="11 20" id="KW-0695">RNA-directed DNA polymerase</keyword>
<dbReference type="PROSITE" id="PS50158">
    <property type="entry name" value="ZF_CCHC"/>
    <property type="match status" value="1"/>
</dbReference>
<evidence type="ECO:0000256" key="17">
    <source>
        <dbReference type="SAM" id="MobiDB-lite"/>
    </source>
</evidence>
<comment type="caution">
    <text evidence="20">The sequence shown here is derived from an EMBL/GenBank/DDBJ whole genome shotgun (WGS) entry which is preliminary data.</text>
</comment>
<dbReference type="Pfam" id="PF00098">
    <property type="entry name" value="zf-CCHC"/>
    <property type="match status" value="1"/>
</dbReference>
<dbReference type="Pfam" id="PF03732">
    <property type="entry name" value="Retrotrans_gag"/>
    <property type="match status" value="1"/>
</dbReference>
<keyword evidence="7" id="KW-0255">Endonuclease</keyword>
<keyword evidence="10" id="KW-0229">DNA integration</keyword>
<dbReference type="Pfam" id="PF08284">
    <property type="entry name" value="RVP_2"/>
    <property type="match status" value="1"/>
</dbReference>
<dbReference type="PROSITE" id="PS50994">
    <property type="entry name" value="INTEGRASE"/>
    <property type="match status" value="1"/>
</dbReference>
<evidence type="ECO:0000313" key="20">
    <source>
        <dbReference type="EMBL" id="GJS82960.1"/>
    </source>
</evidence>
<keyword evidence="2" id="KW-0808">Transferase</keyword>
<dbReference type="InterPro" id="IPR043502">
    <property type="entry name" value="DNA/RNA_pol_sf"/>
</dbReference>
<dbReference type="InterPro" id="IPR036875">
    <property type="entry name" value="Znf_CCHC_sf"/>
</dbReference>
<feature type="compositionally biased region" description="Basic and acidic residues" evidence="17">
    <location>
        <begin position="1286"/>
        <end position="1295"/>
    </location>
</feature>
<dbReference type="InterPro" id="IPR041577">
    <property type="entry name" value="RT_RNaseH_2"/>
</dbReference>
<dbReference type="InterPro" id="IPR012337">
    <property type="entry name" value="RNaseH-like_sf"/>
</dbReference>
<dbReference type="CDD" id="cd00303">
    <property type="entry name" value="retropepsin_like"/>
    <property type="match status" value="1"/>
</dbReference>
<evidence type="ECO:0000256" key="13">
    <source>
        <dbReference type="ARBA" id="ARBA00023125"/>
    </source>
</evidence>
<keyword evidence="12" id="KW-0239">DNA-directed DNA polymerase</keyword>
<keyword evidence="8" id="KW-0378">Hydrolase</keyword>
<evidence type="ECO:0000256" key="8">
    <source>
        <dbReference type="ARBA" id="ARBA00022801"/>
    </source>
</evidence>
<dbReference type="InterPro" id="IPR001584">
    <property type="entry name" value="Integrase_cat-core"/>
</dbReference>
<evidence type="ECO:0000256" key="2">
    <source>
        <dbReference type="ARBA" id="ARBA00022679"/>
    </source>
</evidence>
<dbReference type="Gene3D" id="3.30.70.270">
    <property type="match status" value="2"/>
</dbReference>
<evidence type="ECO:0000256" key="10">
    <source>
        <dbReference type="ARBA" id="ARBA00022908"/>
    </source>
</evidence>
<dbReference type="CDD" id="cd09274">
    <property type="entry name" value="RNase_HI_RT_Ty3"/>
    <property type="match status" value="1"/>
</dbReference>
<keyword evidence="14" id="KW-0233">DNA recombination</keyword>
<dbReference type="InterPro" id="IPR041588">
    <property type="entry name" value="Integrase_H2C2"/>
</dbReference>
<evidence type="ECO:0000256" key="5">
    <source>
        <dbReference type="ARBA" id="ARBA00022723"/>
    </source>
</evidence>
<protein>
    <submittedName>
        <fullName evidence="20">Reverse transcriptase domain-containing protein</fullName>
    </submittedName>
</protein>
<feature type="region of interest" description="Disordered" evidence="17">
    <location>
        <begin position="1282"/>
        <end position="1313"/>
    </location>
</feature>
<keyword evidence="16" id="KW-0862">Zinc</keyword>
<keyword evidence="1" id="KW-0645">Protease</keyword>
<feature type="compositionally biased region" description="Acidic residues" evidence="17">
    <location>
        <begin position="1296"/>
        <end position="1313"/>
    </location>
</feature>
<keyword evidence="5" id="KW-0479">Metal-binding</keyword>
<dbReference type="Pfam" id="PF17921">
    <property type="entry name" value="Integrase_H2C2"/>
    <property type="match status" value="1"/>
</dbReference>
<dbReference type="SUPFAM" id="SSF57756">
    <property type="entry name" value="Retrovirus zinc finger-like domains"/>
    <property type="match status" value="1"/>
</dbReference>
<dbReference type="InterPro" id="IPR050951">
    <property type="entry name" value="Retrovirus_Pol_polyprotein"/>
</dbReference>
<evidence type="ECO:0000256" key="1">
    <source>
        <dbReference type="ARBA" id="ARBA00022670"/>
    </source>
</evidence>
<evidence type="ECO:0000256" key="16">
    <source>
        <dbReference type="PROSITE-ProRule" id="PRU00047"/>
    </source>
</evidence>
<feature type="compositionally biased region" description="Gly residues" evidence="17">
    <location>
        <begin position="49"/>
        <end position="67"/>
    </location>
</feature>
<dbReference type="GO" id="GO:0003964">
    <property type="term" value="F:RNA-directed DNA polymerase activity"/>
    <property type="evidence" value="ECO:0007669"/>
    <property type="project" value="UniProtKB-KW"/>
</dbReference>
<evidence type="ECO:0000313" key="21">
    <source>
        <dbReference type="Proteomes" id="UP001151760"/>
    </source>
</evidence>
<sequence length="1313" mass="149737">MTITRSSMIPKAIEELVNRHVEEALAAYEKAHAANDLEAENQSQNGSDGDNGNGGNGNGGNGNGGNGNPHENGRELMKLMAEVYCPRNEIQKMETKLWNLTVKNNDLVAYTQRFQELTMLCTKMVPEEEDRVEKFTRGLPDNIQDNVITAKPTRLQDAVRIANHLLDQNLKGYALPPSKRSNVGGQNVARAYTADNNEKKPYNGPLPFCNKCKLHHEGSCTVRCGKCNKVGHLTRDFKAVISTTSTQRGQVVNQRVVTCFECGRQGHFRSDCPKLKGQNSGNKPGNKNGVGEARGKAYVLGGGDANPDSNVVTCTFLLNNHYVSILFDLGADRSFVSTTFSTLLDIIPDTLDVSYAVELADGRISKTNTVLRGCTLGLLGHPFNIDLMPLELDSFDVVIGMDWLANHHAVIVCDEKIVRIPYGDEVLIIQVMKKEIEEKSEEKRLEDVPTVRDFPEVFPKDLPGLPPTRQVEFHIDLVPGAAPMARSPYRLAPSELQELSTQLQELSDKGFIRPRSSVYSKIDLRSGYHQLRVRDEDIPKTAFRTRYGHYDEEEHAEHLRLILELLKREKLYAKFSKCDFWLSRVQFLGHVIDSEGIHVDPAKIESISVKFDWSEEAEAAFQLLKQKLCSAPILALPEGSKNFMVYCNASCKGLGAVLMQREKVIAYASRQLKIHEKNYTTHDLELGAVHILDQKELNMRQRRWLELLSDCDCEIRYHPGKANVILEAQVEARKEENYGTEDLCGMIKKLEQRTDGTLCLKNRSWIPRFGDLRTLIMHQSHKSKYSIHPRSDKMYQDLKKLYWWPNMKAEIATYETDSMEKLTRQYLKEVVSRHGVPVSIIFARDSKFTSHFWKLLNEALGTQLDMSTAYHPQTDGQSERTIQTLEDMLRACVIDFGKGWDRHLPLVEFSYNNSYHTSIKAPPFEVLYGRKCRSPICWAEVRDAQLTGPEIVHETNEKIIQIKKRIQVARDRQKSYADKRRKPLEMMRTTTGAGMMSREMMRTTTKTGRIRTIVRRCWIKKRIQAARDRQKSYADRRRKPLEFEIGDKVMLKVSPWKGVIRFGKQGKLNPHYIGPFKILAKVGTVAYRLEIPEQLSRVYSTFHVSNLKKCFVDDPLAIPLEEIQIDDKLNFIEEPVEIMMRTTAGAGMMSKEMMRTTAKTGRMRTIVRRCWVKLVILVNVDLYLADNASFVTSWGVDGFDTIAIHLDTASALHFVDELCDRRSRLVPLVFEWTMSGIPIWLILQYHPIKKRIQAARDRQKSYADRRRKPLEFDIGDKVMLKVSPWKGDDGGRGDDEQGDDEDDGEDEEDEDDS</sequence>
<dbReference type="PANTHER" id="PTHR37984:SF5">
    <property type="entry name" value="PROTEIN NYNRIN-LIKE"/>
    <property type="match status" value="1"/>
</dbReference>
<dbReference type="Pfam" id="PF17919">
    <property type="entry name" value="RT_RNaseH_2"/>
    <property type="match status" value="1"/>
</dbReference>
<dbReference type="SUPFAM" id="SSF50630">
    <property type="entry name" value="Acid proteases"/>
    <property type="match status" value="1"/>
</dbReference>
<evidence type="ECO:0000256" key="11">
    <source>
        <dbReference type="ARBA" id="ARBA00022918"/>
    </source>
</evidence>
<evidence type="ECO:0000256" key="4">
    <source>
        <dbReference type="ARBA" id="ARBA00022722"/>
    </source>
</evidence>
<evidence type="ECO:0000256" key="12">
    <source>
        <dbReference type="ARBA" id="ARBA00022932"/>
    </source>
</evidence>
<feature type="domain" description="CCHC-type" evidence="18">
    <location>
        <begin position="259"/>
        <end position="274"/>
    </location>
</feature>
<keyword evidence="3" id="KW-0548">Nucleotidyltransferase</keyword>
<dbReference type="PANTHER" id="PTHR37984">
    <property type="entry name" value="PROTEIN CBG26694"/>
    <property type="match status" value="1"/>
</dbReference>
<gene>
    <name evidence="20" type="ORF">Tco_0749501</name>
</gene>
<dbReference type="CDD" id="cd01647">
    <property type="entry name" value="RT_LTR"/>
    <property type="match status" value="1"/>
</dbReference>
<dbReference type="InterPro" id="IPR043128">
    <property type="entry name" value="Rev_trsase/Diguanyl_cyclase"/>
</dbReference>
<organism evidence="20 21">
    <name type="scientific">Tanacetum coccineum</name>
    <dbReference type="NCBI Taxonomy" id="301880"/>
    <lineage>
        <taxon>Eukaryota</taxon>
        <taxon>Viridiplantae</taxon>
        <taxon>Streptophyta</taxon>
        <taxon>Embryophyta</taxon>
        <taxon>Tracheophyta</taxon>
        <taxon>Spermatophyta</taxon>
        <taxon>Magnoliopsida</taxon>
        <taxon>eudicotyledons</taxon>
        <taxon>Gunneridae</taxon>
        <taxon>Pentapetalae</taxon>
        <taxon>asterids</taxon>
        <taxon>campanulids</taxon>
        <taxon>Asterales</taxon>
        <taxon>Asteraceae</taxon>
        <taxon>Asteroideae</taxon>
        <taxon>Anthemideae</taxon>
        <taxon>Anthemidinae</taxon>
        <taxon>Tanacetum</taxon>
    </lineage>
</organism>
<evidence type="ECO:0000259" key="19">
    <source>
        <dbReference type="PROSITE" id="PS50994"/>
    </source>
</evidence>
<keyword evidence="6" id="KW-0064">Aspartyl protease</keyword>
<keyword evidence="13" id="KW-0238">DNA-binding</keyword>
<dbReference type="InterPro" id="IPR001878">
    <property type="entry name" value="Znf_CCHC"/>
</dbReference>
<dbReference type="InterPro" id="IPR021109">
    <property type="entry name" value="Peptidase_aspartic_dom_sf"/>
</dbReference>
<name>A0ABQ4Z1F9_9ASTR</name>
<evidence type="ECO:0000259" key="18">
    <source>
        <dbReference type="PROSITE" id="PS50158"/>
    </source>
</evidence>
<dbReference type="Proteomes" id="UP001151760">
    <property type="component" value="Unassembled WGS sequence"/>
</dbReference>
<evidence type="ECO:0000256" key="6">
    <source>
        <dbReference type="ARBA" id="ARBA00022750"/>
    </source>
</evidence>
<evidence type="ECO:0000256" key="15">
    <source>
        <dbReference type="ARBA" id="ARBA00023268"/>
    </source>
</evidence>
<dbReference type="InterPro" id="IPR005162">
    <property type="entry name" value="Retrotrans_gag_dom"/>
</dbReference>
<dbReference type="Gene3D" id="2.40.70.10">
    <property type="entry name" value="Acid Proteases"/>
    <property type="match status" value="1"/>
</dbReference>
<dbReference type="Pfam" id="PF24626">
    <property type="entry name" value="SH3_Tf2-1"/>
    <property type="match status" value="1"/>
</dbReference>
<evidence type="ECO:0000256" key="9">
    <source>
        <dbReference type="ARBA" id="ARBA00022842"/>
    </source>
</evidence>
<dbReference type="InterPro" id="IPR036397">
    <property type="entry name" value="RNaseH_sf"/>
</dbReference>
<reference evidence="20" key="2">
    <citation type="submission" date="2022-01" db="EMBL/GenBank/DDBJ databases">
        <authorList>
            <person name="Yamashiro T."/>
            <person name="Shiraishi A."/>
            <person name="Satake H."/>
            <person name="Nakayama K."/>
        </authorList>
    </citation>
    <scope>NUCLEOTIDE SEQUENCE</scope>
</reference>
<proteinExistence type="predicted"/>